<name>A0A699QUW9_TANCI</name>
<organism evidence="2">
    <name type="scientific">Tanacetum cinerariifolium</name>
    <name type="common">Dalmatian daisy</name>
    <name type="synonym">Chrysanthemum cinerariifolium</name>
    <dbReference type="NCBI Taxonomy" id="118510"/>
    <lineage>
        <taxon>Eukaryota</taxon>
        <taxon>Viridiplantae</taxon>
        <taxon>Streptophyta</taxon>
        <taxon>Embryophyta</taxon>
        <taxon>Tracheophyta</taxon>
        <taxon>Spermatophyta</taxon>
        <taxon>Magnoliopsida</taxon>
        <taxon>eudicotyledons</taxon>
        <taxon>Gunneridae</taxon>
        <taxon>Pentapetalae</taxon>
        <taxon>asterids</taxon>
        <taxon>campanulids</taxon>
        <taxon>Asterales</taxon>
        <taxon>Asteraceae</taxon>
        <taxon>Asteroideae</taxon>
        <taxon>Anthemideae</taxon>
        <taxon>Anthemidinae</taxon>
        <taxon>Tanacetum</taxon>
    </lineage>
</organism>
<dbReference type="AlphaFoldDB" id="A0A699QUW9"/>
<comment type="caution">
    <text evidence="2">The sequence shown here is derived from an EMBL/GenBank/DDBJ whole genome shotgun (WGS) entry which is preliminary data.</text>
</comment>
<gene>
    <name evidence="2" type="ORF">Tci_849673</name>
</gene>
<feature type="non-terminal residue" evidence="2">
    <location>
        <position position="1"/>
    </location>
</feature>
<dbReference type="EMBL" id="BKCJ011062229">
    <property type="protein sequence ID" value="GFC77703.1"/>
    <property type="molecule type" value="Genomic_DNA"/>
</dbReference>
<sequence>VVVQAGTSSRHASFKPSSPGSTNDVVEAYGAARRGEMVIPKETSVVSTNALGRPAPSKPWMQQNTYGGAIVDEDDQTDTHG</sequence>
<reference evidence="2" key="1">
    <citation type="journal article" date="2019" name="Sci. Rep.">
        <title>Draft genome of Tanacetum cinerariifolium, the natural source of mosquito coil.</title>
        <authorList>
            <person name="Yamashiro T."/>
            <person name="Shiraishi A."/>
            <person name="Satake H."/>
            <person name="Nakayama K."/>
        </authorList>
    </citation>
    <scope>NUCLEOTIDE SEQUENCE</scope>
</reference>
<feature type="region of interest" description="Disordered" evidence="1">
    <location>
        <begin position="1"/>
        <end position="24"/>
    </location>
</feature>
<feature type="compositionally biased region" description="Acidic residues" evidence="1">
    <location>
        <begin position="71"/>
        <end position="81"/>
    </location>
</feature>
<feature type="region of interest" description="Disordered" evidence="1">
    <location>
        <begin position="48"/>
        <end position="81"/>
    </location>
</feature>
<evidence type="ECO:0000313" key="2">
    <source>
        <dbReference type="EMBL" id="GFC77703.1"/>
    </source>
</evidence>
<evidence type="ECO:0000256" key="1">
    <source>
        <dbReference type="SAM" id="MobiDB-lite"/>
    </source>
</evidence>
<proteinExistence type="predicted"/>
<accession>A0A699QUW9</accession>
<protein>
    <submittedName>
        <fullName evidence="2">Peroxisomal membrane protein 13-like</fullName>
    </submittedName>
</protein>